<dbReference type="EMBL" id="PDLK01000002">
    <property type="protein sequence ID" value="PHH04770.1"/>
    <property type="molecule type" value="Genomic_DNA"/>
</dbReference>
<proteinExistence type="predicted"/>
<evidence type="ECO:0000259" key="1">
    <source>
        <dbReference type="PROSITE" id="PS51688"/>
    </source>
</evidence>
<organism evidence="2 3">
    <name type="scientific">Leclercia adecarboxylata</name>
    <dbReference type="NCBI Taxonomy" id="83655"/>
    <lineage>
        <taxon>Bacteria</taxon>
        <taxon>Pseudomonadati</taxon>
        <taxon>Pseudomonadota</taxon>
        <taxon>Gammaproteobacteria</taxon>
        <taxon>Enterobacterales</taxon>
        <taxon>Enterobacteriaceae</taxon>
        <taxon>Leclercia</taxon>
    </lineage>
</organism>
<dbReference type="Pfam" id="PF13884">
    <property type="entry name" value="Peptidase_S74"/>
    <property type="match status" value="1"/>
</dbReference>
<dbReference type="InterPro" id="IPR030392">
    <property type="entry name" value="S74_ICA"/>
</dbReference>
<dbReference type="PROSITE" id="PS51688">
    <property type="entry name" value="ICA"/>
    <property type="match status" value="1"/>
</dbReference>
<dbReference type="AlphaFoldDB" id="A0A855EH71"/>
<protein>
    <recommendedName>
        <fullName evidence="1">Peptidase S74 domain-containing protein</fullName>
    </recommendedName>
</protein>
<evidence type="ECO:0000313" key="3">
    <source>
        <dbReference type="Proteomes" id="UP000222768"/>
    </source>
</evidence>
<feature type="domain" description="Peptidase S74" evidence="1">
    <location>
        <begin position="213"/>
        <end position="320"/>
    </location>
</feature>
<dbReference type="RefSeq" id="WP_051916009.1">
    <property type="nucleotide sequence ID" value="NZ_CP083630.1"/>
</dbReference>
<dbReference type="Proteomes" id="UP000222768">
    <property type="component" value="Unassembled WGS sequence"/>
</dbReference>
<sequence>MANRIDTAELSRAIAAWTSTINDASLPGVGSTVYGGYLKSQYTVNGVEKISAQLQIVKRIEWNYSIARLVVVQNAGGTDSAQNNYFDFMSNGNVQIPGRLYMGSPAVSSWWNSAQAHYASYYAETATDSPGNGAIAGLSWGYQHGGGYNLRSMWGNVGNGLGAWANTALTQFGDSGSKIRYWYFTPANGDLVTSTSGDGGFAGNYTYQKSATSDATLKHDITYDDGQASYENIRKLKPCTFVYNGDYFERARRGIIAQDALRDIDREYVKLVPAAPEFDEDGNRCDKDDTLALDNNVIMMDTALALHHTIAKMEALMQEVADLKAEINALKA</sequence>
<evidence type="ECO:0000313" key="2">
    <source>
        <dbReference type="EMBL" id="PHH04770.1"/>
    </source>
</evidence>
<accession>A0A855EH71</accession>
<reference evidence="3" key="1">
    <citation type="submission" date="2017-09" db="EMBL/GenBank/DDBJ databases">
        <title>FDA dAtabase for Regulatory Grade micrObial Sequences (FDA-ARGOS): Supporting development and validation of Infectious Disease Dx tests.</title>
        <authorList>
            <person name="Minogue T."/>
            <person name="Wolcott M."/>
            <person name="Wasieloski L."/>
            <person name="Aguilar W."/>
            <person name="Moore D."/>
            <person name="Tallon L."/>
            <person name="Sadzewicz L."/>
            <person name="Ott S."/>
            <person name="Zhao X."/>
            <person name="Nagaraj S."/>
            <person name="Vavikolanu K."/>
            <person name="Aluvathingal J."/>
            <person name="Nadendla S."/>
            <person name="Sichtig H."/>
        </authorList>
    </citation>
    <scope>NUCLEOTIDE SEQUENCE [LARGE SCALE GENOMIC DNA]</scope>
    <source>
        <strain evidence="3">FDAARGOS_404</strain>
    </source>
</reference>
<comment type="caution">
    <text evidence="2">The sequence shown here is derived from an EMBL/GenBank/DDBJ whole genome shotgun (WGS) entry which is preliminary data.</text>
</comment>
<name>A0A855EH71_9ENTR</name>
<gene>
    <name evidence="2" type="ORF">CRX53_12785</name>
</gene>